<dbReference type="STRING" id="35608.A0A2U1L4E3"/>
<accession>A0A2U1L4E3</accession>
<keyword evidence="9" id="KW-1185">Reference proteome</keyword>
<organism evidence="8 9">
    <name type="scientific">Artemisia annua</name>
    <name type="common">Sweet wormwood</name>
    <dbReference type="NCBI Taxonomy" id="35608"/>
    <lineage>
        <taxon>Eukaryota</taxon>
        <taxon>Viridiplantae</taxon>
        <taxon>Streptophyta</taxon>
        <taxon>Embryophyta</taxon>
        <taxon>Tracheophyta</taxon>
        <taxon>Spermatophyta</taxon>
        <taxon>Magnoliopsida</taxon>
        <taxon>eudicotyledons</taxon>
        <taxon>Gunneridae</taxon>
        <taxon>Pentapetalae</taxon>
        <taxon>asterids</taxon>
        <taxon>campanulids</taxon>
        <taxon>Asterales</taxon>
        <taxon>Asteraceae</taxon>
        <taxon>Asteroideae</taxon>
        <taxon>Anthemideae</taxon>
        <taxon>Artemisiinae</taxon>
        <taxon>Artemisia</taxon>
    </lineage>
</organism>
<comment type="subcellular location">
    <subcellularLocation>
        <location evidence="1">Plastid</location>
        <location evidence="1">Chloroplast membrane</location>
        <topology evidence="1">Multi-pass membrane protein</topology>
    </subcellularLocation>
</comment>
<dbReference type="OrthoDB" id="1502398at2759"/>
<keyword evidence="3 8" id="KW-0808">Transferase</keyword>
<dbReference type="GO" id="GO:0031969">
    <property type="term" value="C:chloroplast membrane"/>
    <property type="evidence" value="ECO:0007669"/>
    <property type="project" value="UniProtKB-SubCell"/>
</dbReference>
<evidence type="ECO:0000313" key="8">
    <source>
        <dbReference type="EMBL" id="PWA43839.1"/>
    </source>
</evidence>
<dbReference type="Pfam" id="PF01040">
    <property type="entry name" value="UbiA"/>
    <property type="match status" value="1"/>
</dbReference>
<dbReference type="InterPro" id="IPR044878">
    <property type="entry name" value="UbiA_sf"/>
</dbReference>
<protein>
    <submittedName>
        <fullName evidence="8">UbiA prenyltransferase family</fullName>
    </submittedName>
</protein>
<comment type="similarity">
    <text evidence="2">Belongs to the UbiA prenyltransferase family.</text>
</comment>
<evidence type="ECO:0000256" key="6">
    <source>
        <dbReference type="ARBA" id="ARBA00023136"/>
    </source>
</evidence>
<keyword evidence="4 7" id="KW-0812">Transmembrane</keyword>
<evidence type="ECO:0000313" key="9">
    <source>
        <dbReference type="Proteomes" id="UP000245207"/>
    </source>
</evidence>
<name>A0A2U1L4E3_ARTAN</name>
<feature type="transmembrane region" description="Helical" evidence="7">
    <location>
        <begin position="214"/>
        <end position="235"/>
    </location>
</feature>
<comment type="caution">
    <text evidence="8">The sequence shown here is derived from an EMBL/GenBank/DDBJ whole genome shotgun (WGS) entry which is preliminary data.</text>
</comment>
<dbReference type="EMBL" id="PKPP01011611">
    <property type="protein sequence ID" value="PWA43839.1"/>
    <property type="molecule type" value="Genomic_DNA"/>
</dbReference>
<feature type="transmembrane region" description="Helical" evidence="7">
    <location>
        <begin position="115"/>
        <end position="136"/>
    </location>
</feature>
<evidence type="ECO:0000256" key="1">
    <source>
        <dbReference type="ARBA" id="ARBA00004508"/>
    </source>
</evidence>
<evidence type="ECO:0000256" key="5">
    <source>
        <dbReference type="ARBA" id="ARBA00022989"/>
    </source>
</evidence>
<dbReference type="AlphaFoldDB" id="A0A2U1L4E3"/>
<proteinExistence type="inferred from homology"/>
<evidence type="ECO:0000256" key="7">
    <source>
        <dbReference type="SAM" id="Phobius"/>
    </source>
</evidence>
<dbReference type="Proteomes" id="UP000245207">
    <property type="component" value="Unassembled WGS sequence"/>
</dbReference>
<dbReference type="PANTHER" id="PTHR43009">
    <property type="entry name" value="HOMOGENTISATE SOLANESYLTRANSFERASE, CHLOROPLASTIC"/>
    <property type="match status" value="1"/>
</dbReference>
<gene>
    <name evidence="8" type="ORF">CTI12_AA531840</name>
</gene>
<evidence type="ECO:0000256" key="2">
    <source>
        <dbReference type="ARBA" id="ARBA00005985"/>
    </source>
</evidence>
<dbReference type="PANTHER" id="PTHR43009:SF8">
    <property type="entry name" value="HOMOGENTISATE PHYTYLTRANSFERASE"/>
    <property type="match status" value="1"/>
</dbReference>
<keyword evidence="5 7" id="KW-1133">Transmembrane helix</keyword>
<reference evidence="8 9" key="1">
    <citation type="journal article" date="2018" name="Mol. Plant">
        <title>The genome of Artemisia annua provides insight into the evolution of Asteraceae family and artemisinin biosynthesis.</title>
        <authorList>
            <person name="Shen Q."/>
            <person name="Zhang L."/>
            <person name="Liao Z."/>
            <person name="Wang S."/>
            <person name="Yan T."/>
            <person name="Shi P."/>
            <person name="Liu M."/>
            <person name="Fu X."/>
            <person name="Pan Q."/>
            <person name="Wang Y."/>
            <person name="Lv Z."/>
            <person name="Lu X."/>
            <person name="Zhang F."/>
            <person name="Jiang W."/>
            <person name="Ma Y."/>
            <person name="Chen M."/>
            <person name="Hao X."/>
            <person name="Li L."/>
            <person name="Tang Y."/>
            <person name="Lv G."/>
            <person name="Zhou Y."/>
            <person name="Sun X."/>
            <person name="Brodelius P.E."/>
            <person name="Rose J.K.C."/>
            <person name="Tang K."/>
        </authorList>
    </citation>
    <scope>NUCLEOTIDE SEQUENCE [LARGE SCALE GENOMIC DNA]</scope>
    <source>
        <strain evidence="9">cv. Huhao1</strain>
        <tissue evidence="8">Leaf</tissue>
    </source>
</reference>
<sequence>MKSMQIGLALKPSSLQSRLRPTAVVSGHEEGGVSCINVGKTVRLEHSTAKFSMLNTPQKANIYVAKVRRRESKFLINAFSESSENALESVVVRRQINRESILTLLAAIYKYSRIYTVKGSALSIISISLLAVQSFSDFSPSFFRGVLQALLGGVFANLYVAGFNQLSDIEIDKVNKPYLVLASRELPVRIAVLVTSLYAILGFCIGWSVKFWPLKLGLFLWYAFGTVYSVNLPLLRWKRFPVLAAMCVWAVQGVIIPILFYIHAQTSIPGRTILLSKHAIFVSAFMSVFAIVNALFKDIPDVEGDKINGVDSFAQQFGHKRVIGHVIFGFTLWKKANLVDLDSMEATESFYQVIWKCPFYDFKHEELKKSKVSLNFVQNK</sequence>
<dbReference type="Gene3D" id="1.10.357.140">
    <property type="entry name" value="UbiA prenyltransferase"/>
    <property type="match status" value="1"/>
</dbReference>
<feature type="transmembrane region" description="Helical" evidence="7">
    <location>
        <begin position="242"/>
        <end position="262"/>
    </location>
</feature>
<evidence type="ECO:0000256" key="4">
    <source>
        <dbReference type="ARBA" id="ARBA00022692"/>
    </source>
</evidence>
<keyword evidence="6 7" id="KW-0472">Membrane</keyword>
<feature type="transmembrane region" description="Helical" evidence="7">
    <location>
        <begin position="186"/>
        <end position="208"/>
    </location>
</feature>
<dbReference type="GO" id="GO:0016765">
    <property type="term" value="F:transferase activity, transferring alkyl or aryl (other than methyl) groups"/>
    <property type="evidence" value="ECO:0007669"/>
    <property type="project" value="InterPro"/>
</dbReference>
<feature type="transmembrane region" description="Helical" evidence="7">
    <location>
        <begin position="142"/>
        <end position="166"/>
    </location>
</feature>
<dbReference type="InterPro" id="IPR000537">
    <property type="entry name" value="UbiA_prenyltransferase"/>
</dbReference>
<feature type="transmembrane region" description="Helical" evidence="7">
    <location>
        <begin position="274"/>
        <end position="296"/>
    </location>
</feature>
<evidence type="ECO:0000256" key="3">
    <source>
        <dbReference type="ARBA" id="ARBA00022679"/>
    </source>
</evidence>